<protein>
    <submittedName>
        <fullName evidence="1">Uncharacterized protein</fullName>
    </submittedName>
</protein>
<evidence type="ECO:0000313" key="1">
    <source>
        <dbReference type="EMBL" id="GAQ93392.1"/>
    </source>
</evidence>
<keyword evidence="2" id="KW-1185">Reference proteome</keyword>
<reference evidence="1 2" key="1">
    <citation type="journal article" date="2014" name="Nat. Commun.">
        <title>Klebsormidium flaccidum genome reveals primary factors for plant terrestrial adaptation.</title>
        <authorList>
            <person name="Hori K."/>
            <person name="Maruyama F."/>
            <person name="Fujisawa T."/>
            <person name="Togashi T."/>
            <person name="Yamamoto N."/>
            <person name="Seo M."/>
            <person name="Sato S."/>
            <person name="Yamada T."/>
            <person name="Mori H."/>
            <person name="Tajima N."/>
            <person name="Moriyama T."/>
            <person name="Ikeuchi M."/>
            <person name="Watanabe M."/>
            <person name="Wada H."/>
            <person name="Kobayashi K."/>
            <person name="Saito M."/>
            <person name="Masuda T."/>
            <person name="Sasaki-Sekimoto Y."/>
            <person name="Mashiguchi K."/>
            <person name="Awai K."/>
            <person name="Shimojima M."/>
            <person name="Masuda S."/>
            <person name="Iwai M."/>
            <person name="Nobusawa T."/>
            <person name="Narise T."/>
            <person name="Kondo S."/>
            <person name="Saito H."/>
            <person name="Sato R."/>
            <person name="Murakawa M."/>
            <person name="Ihara Y."/>
            <person name="Oshima-Yamada Y."/>
            <person name="Ohtaka K."/>
            <person name="Satoh M."/>
            <person name="Sonobe K."/>
            <person name="Ishii M."/>
            <person name="Ohtani R."/>
            <person name="Kanamori-Sato M."/>
            <person name="Honoki R."/>
            <person name="Miyazaki D."/>
            <person name="Mochizuki H."/>
            <person name="Umetsu J."/>
            <person name="Higashi K."/>
            <person name="Shibata D."/>
            <person name="Kamiya Y."/>
            <person name="Sato N."/>
            <person name="Nakamura Y."/>
            <person name="Tabata S."/>
            <person name="Ida S."/>
            <person name="Kurokawa K."/>
            <person name="Ohta H."/>
        </authorList>
    </citation>
    <scope>NUCLEOTIDE SEQUENCE [LARGE SCALE GENOMIC DNA]</scope>
    <source>
        <strain evidence="1 2">NIES-2285</strain>
    </source>
</reference>
<dbReference type="AlphaFoldDB" id="A0A1Y1ITH9"/>
<gene>
    <name evidence="1" type="ORF">KFL_014930010</name>
</gene>
<dbReference type="OMA" id="QPIFIRP"/>
<evidence type="ECO:0000313" key="2">
    <source>
        <dbReference type="Proteomes" id="UP000054558"/>
    </source>
</evidence>
<accession>A0A1Y1ITH9</accession>
<name>A0A1Y1ITH9_KLENI</name>
<dbReference type="Proteomes" id="UP000054558">
    <property type="component" value="Unassembled WGS sequence"/>
</dbReference>
<feature type="non-terminal residue" evidence="1">
    <location>
        <position position="1"/>
    </location>
</feature>
<dbReference type="EMBL" id="DF238442">
    <property type="protein sequence ID" value="GAQ93392.1"/>
    <property type="molecule type" value="Genomic_DNA"/>
</dbReference>
<sequence length="159" mass="18191">ASASRLRDSAAREAQANNIDQTRLQHAVTRADTLFAGHVALDGTKVVERHRFAARKAKLQHRYVTTTGSVGCPQALETIGAVHFAPAARLHQGPVYQTQPIFIRPDKTTYKGPYQPAPYRPPQLFPKYPQYRQPYPQQYQQQPFRKLTWKSNNYYEPLN</sequence>
<proteinExistence type="predicted"/>
<organism evidence="1 2">
    <name type="scientific">Klebsormidium nitens</name>
    <name type="common">Green alga</name>
    <name type="synonym">Ulothrix nitens</name>
    <dbReference type="NCBI Taxonomy" id="105231"/>
    <lineage>
        <taxon>Eukaryota</taxon>
        <taxon>Viridiplantae</taxon>
        <taxon>Streptophyta</taxon>
        <taxon>Klebsormidiophyceae</taxon>
        <taxon>Klebsormidiales</taxon>
        <taxon>Klebsormidiaceae</taxon>
        <taxon>Klebsormidium</taxon>
    </lineage>
</organism>